<accession>R0IJM2</accession>
<dbReference type="EMBL" id="KB870805">
    <property type="protein sequence ID" value="EOA38696.1"/>
    <property type="molecule type" value="Genomic_DNA"/>
</dbReference>
<dbReference type="AlphaFoldDB" id="R0IJM2"/>
<evidence type="ECO:0000313" key="2">
    <source>
        <dbReference type="Proteomes" id="UP000029121"/>
    </source>
</evidence>
<dbReference type="EMBL" id="KB870805">
    <property type="protein sequence ID" value="EOA38695.1"/>
    <property type="molecule type" value="Genomic_DNA"/>
</dbReference>
<organism evidence="1 2">
    <name type="scientific">Capsella rubella</name>
    <dbReference type="NCBI Taxonomy" id="81985"/>
    <lineage>
        <taxon>Eukaryota</taxon>
        <taxon>Viridiplantae</taxon>
        <taxon>Streptophyta</taxon>
        <taxon>Embryophyta</taxon>
        <taxon>Tracheophyta</taxon>
        <taxon>Spermatophyta</taxon>
        <taxon>Magnoliopsida</taxon>
        <taxon>eudicotyledons</taxon>
        <taxon>Gunneridae</taxon>
        <taxon>Pentapetalae</taxon>
        <taxon>rosids</taxon>
        <taxon>malvids</taxon>
        <taxon>Brassicales</taxon>
        <taxon>Brassicaceae</taxon>
        <taxon>Camelineae</taxon>
        <taxon>Capsella</taxon>
    </lineage>
</organism>
<proteinExistence type="predicted"/>
<dbReference type="Proteomes" id="UP000029121">
    <property type="component" value="Unassembled WGS sequence"/>
</dbReference>
<evidence type="ECO:0000313" key="1">
    <source>
        <dbReference type="EMBL" id="EOA38695.1"/>
    </source>
</evidence>
<reference evidence="1" key="2">
    <citation type="journal article" date="2013" name="Nat. Genet.">
        <title>Genome sequencing of Capsella rubella.</title>
        <authorList>
            <person name="Schmutz J."/>
            <person name="Prochnik S."/>
            <person name="Nordborg M."/>
            <person name="Weigel D."/>
            <person name="Rokhsar D."/>
            <person name="Wright S."/>
        </authorList>
    </citation>
    <scope>NUCLEOTIDE SEQUENCE</scope>
</reference>
<reference evidence="2" key="1">
    <citation type="journal article" date="2013" name="Nat. Genet.">
        <title>The Capsella rubella genome and the genomic consequences of rapid mating system evolution.</title>
        <authorList>
            <person name="Slotte T."/>
            <person name="Hazzouri K.M."/>
            <person name="Agren J.A."/>
            <person name="Koenig D."/>
            <person name="Maumus F."/>
            <person name="Guo Y.L."/>
            <person name="Steige K."/>
            <person name="Platts A.E."/>
            <person name="Escobar J.S."/>
            <person name="Newman L.K."/>
            <person name="Wang W."/>
            <person name="Mandakova T."/>
            <person name="Vello E."/>
            <person name="Smith L.M."/>
            <person name="Henz S.R."/>
            <person name="Steffen J."/>
            <person name="Takuno S."/>
            <person name="Brandvain Y."/>
            <person name="Coop G."/>
            <person name="Andolfatto P."/>
            <person name="Hu T.T."/>
            <person name="Blanchette M."/>
            <person name="Clark R.M."/>
            <person name="Quesneville H."/>
            <person name="Nordborg M."/>
            <person name="Gaut B.S."/>
            <person name="Lysak M.A."/>
            <person name="Jenkins J."/>
            <person name="Grimwood J."/>
            <person name="Chapman J."/>
            <person name="Prochnik S."/>
            <person name="Shu S."/>
            <person name="Rokhsar D."/>
            <person name="Schmutz J."/>
            <person name="Weigel D."/>
            <person name="Wright S.I."/>
        </authorList>
    </citation>
    <scope>NUCLEOTIDE SEQUENCE [LARGE SCALE GENOMIC DNA]</scope>
    <source>
        <strain evidence="2">cv. Monte Gargano</strain>
    </source>
</reference>
<name>R0IJM2_9BRAS</name>
<keyword evidence="2" id="KW-1185">Reference proteome</keyword>
<sequence>MRIDVSVRAKPIFAENMIFLGSDVPIFHAVTKTSCDIFTSPVILSEKYLQTRPRTFQDKHLLEIVVTRLRLGCQELSYTIKGLEKFGQQKILESRRDYI</sequence>
<protein>
    <submittedName>
        <fullName evidence="1">Uncharacterized protein</fullName>
    </submittedName>
</protein>
<gene>
    <name evidence="1" type="ORF">CARUB_v10010729mg</name>
</gene>